<evidence type="ECO:0000256" key="1">
    <source>
        <dbReference type="SAM" id="MobiDB-lite"/>
    </source>
</evidence>
<organism evidence="2 3">
    <name type="scientific">Enterococcus phage EfsSzw-1</name>
    <dbReference type="NCBI Taxonomy" id="2419745"/>
    <lineage>
        <taxon>Viruses</taxon>
        <taxon>Duplodnaviria</taxon>
        <taxon>Heunggongvirae</taxon>
        <taxon>Uroviricota</taxon>
        <taxon>Caudoviricetes</taxon>
        <taxon>Herelleviridae</taxon>
        <taxon>Brockvirinae</taxon>
        <taxon>Schiekvirus</taxon>
        <taxon>Schiekvirus Efsszw1</taxon>
    </lineage>
</organism>
<dbReference type="EMBL" id="MH791397">
    <property type="protein sequence ID" value="QAX97588.1"/>
    <property type="molecule type" value="Genomic_DNA"/>
</dbReference>
<gene>
    <name evidence="2" type="ORF">EfsSzw1_125</name>
</gene>
<dbReference type="Proteomes" id="UP000289690">
    <property type="component" value="Segment"/>
</dbReference>
<evidence type="ECO:0000313" key="2">
    <source>
        <dbReference type="EMBL" id="QAX97588.1"/>
    </source>
</evidence>
<feature type="region of interest" description="Disordered" evidence="1">
    <location>
        <begin position="135"/>
        <end position="169"/>
    </location>
</feature>
<proteinExistence type="predicted"/>
<protein>
    <submittedName>
        <fullName evidence="2">Uncharacterized protein</fullName>
    </submittedName>
</protein>
<name>A0A411B7J9_9CAUD</name>
<sequence>MPDKTNLVDVELKIPLTEISQPVYSKVRVRVPQVLIEDEIVLVEDPEGNPILTRLALEVELEKYVKNYSELDTKIANFRKVASELLPEGLSVTDFVSVRLTHATVIDQFLKSKSSEAKVTYLAVWDDVTKVDAPIIKESDKPTTDSDFPSTEIPPETEEEPNPDEGVTE</sequence>
<keyword evidence="3" id="KW-1185">Reference proteome</keyword>
<evidence type="ECO:0000313" key="3">
    <source>
        <dbReference type="Proteomes" id="UP000289690"/>
    </source>
</evidence>
<feature type="compositionally biased region" description="Basic and acidic residues" evidence="1">
    <location>
        <begin position="135"/>
        <end position="144"/>
    </location>
</feature>
<accession>A0A411B7J9</accession>
<reference evidence="2 3" key="1">
    <citation type="submission" date="2018-08" db="EMBL/GenBank/DDBJ databases">
        <title>EfsSzw_1, Complete genome sequences of 3 novel enterobacteria, Pakpunavirus like phages.</title>
        <authorList>
            <person name="Yuan S."/>
            <person name="Ma Y."/>
            <person name="Liu Q."/>
        </authorList>
    </citation>
    <scope>NUCLEOTIDE SEQUENCE [LARGE SCALE GENOMIC DNA]</scope>
</reference>
<feature type="compositionally biased region" description="Acidic residues" evidence="1">
    <location>
        <begin position="155"/>
        <end position="169"/>
    </location>
</feature>